<dbReference type="AlphaFoldDB" id="M7XJ26"/>
<sequence length="54" mass="5892">MYVTLGGDFGNSSCKKTAPVKGACLSAKYTATYSLLWIYGEGFSLDLYATRSRQ</sequence>
<organism evidence="1 2">
    <name type="scientific">Mariniradius saccharolyticus AK6</name>
    <dbReference type="NCBI Taxonomy" id="1239962"/>
    <lineage>
        <taxon>Bacteria</taxon>
        <taxon>Pseudomonadati</taxon>
        <taxon>Bacteroidota</taxon>
        <taxon>Cytophagia</taxon>
        <taxon>Cytophagales</taxon>
        <taxon>Cyclobacteriaceae</taxon>
        <taxon>Mariniradius</taxon>
    </lineage>
</organism>
<gene>
    <name evidence="1" type="ORF">C943_03778</name>
</gene>
<protein>
    <submittedName>
        <fullName evidence="1">Uncharacterized protein</fullName>
    </submittedName>
</protein>
<dbReference type="Proteomes" id="UP000010953">
    <property type="component" value="Unassembled WGS sequence"/>
</dbReference>
<dbReference type="STRING" id="1239962.C943_03778"/>
<comment type="caution">
    <text evidence="1">The sequence shown here is derived from an EMBL/GenBank/DDBJ whole genome shotgun (WGS) entry which is preliminary data.</text>
</comment>
<dbReference type="InParanoid" id="M7XJ26"/>
<reference evidence="1" key="1">
    <citation type="submission" date="2013-01" db="EMBL/GenBank/DDBJ databases">
        <title>Genome assembly of Mariniradius saccharolyticus AK6.</title>
        <authorList>
            <person name="Vaidya B."/>
            <person name="Khatri I."/>
            <person name="Tanuku N.R.S."/>
            <person name="Subramanian S."/>
            <person name="Pinnaka A."/>
        </authorList>
    </citation>
    <scope>NUCLEOTIDE SEQUENCE [LARGE SCALE GENOMIC DNA]</scope>
    <source>
        <strain evidence="1">AK6</strain>
    </source>
</reference>
<name>M7XJ26_9BACT</name>
<dbReference type="EMBL" id="AMZY02000006">
    <property type="protein sequence ID" value="EMS34558.1"/>
    <property type="molecule type" value="Genomic_DNA"/>
</dbReference>
<evidence type="ECO:0000313" key="1">
    <source>
        <dbReference type="EMBL" id="EMS34558.1"/>
    </source>
</evidence>
<accession>M7XJ26</accession>
<evidence type="ECO:0000313" key="2">
    <source>
        <dbReference type="Proteomes" id="UP000010953"/>
    </source>
</evidence>
<keyword evidence="2" id="KW-1185">Reference proteome</keyword>
<proteinExistence type="predicted"/>